<comment type="caution">
    <text evidence="1">The sequence shown here is derived from an EMBL/GenBank/DDBJ whole genome shotgun (WGS) entry which is preliminary data.</text>
</comment>
<gene>
    <name evidence="1" type="primary">Cnig_chr_II.g7835</name>
    <name evidence="1" type="ORF">B9Z55_007835</name>
</gene>
<evidence type="ECO:0000313" key="1">
    <source>
        <dbReference type="EMBL" id="PIC49128.1"/>
    </source>
</evidence>
<name>A0A2G5VBI8_9PELO</name>
<dbReference type="AlphaFoldDB" id="A0A2G5VBI8"/>
<proteinExistence type="predicted"/>
<accession>A0A2G5VBI8</accession>
<dbReference type="Proteomes" id="UP000230233">
    <property type="component" value="Chromosome II"/>
</dbReference>
<dbReference type="EMBL" id="PDUG01000002">
    <property type="protein sequence ID" value="PIC49128.1"/>
    <property type="molecule type" value="Genomic_DNA"/>
</dbReference>
<evidence type="ECO:0000313" key="2">
    <source>
        <dbReference type="Proteomes" id="UP000230233"/>
    </source>
</evidence>
<sequence length="166" mass="19205">MKKINFQCRINKKYQSPRKVDYFSRYYDCVMMATIWIKKDVLNCIQLGISEYVETDEPIEGVGQPVRWDRVKRTEDMDDTDHITLSPSSWSLRAKRPTFFEFSENCFASFRLAFPVTSTVHKPPKAKKLDEDGFEMVINGVSTSEIAIKMKTKIVIRKDSPSSSTS</sequence>
<keyword evidence="2" id="KW-1185">Reference proteome</keyword>
<organism evidence="1 2">
    <name type="scientific">Caenorhabditis nigoni</name>
    <dbReference type="NCBI Taxonomy" id="1611254"/>
    <lineage>
        <taxon>Eukaryota</taxon>
        <taxon>Metazoa</taxon>
        <taxon>Ecdysozoa</taxon>
        <taxon>Nematoda</taxon>
        <taxon>Chromadorea</taxon>
        <taxon>Rhabditida</taxon>
        <taxon>Rhabditina</taxon>
        <taxon>Rhabditomorpha</taxon>
        <taxon>Rhabditoidea</taxon>
        <taxon>Rhabditidae</taxon>
        <taxon>Peloderinae</taxon>
        <taxon>Caenorhabditis</taxon>
    </lineage>
</organism>
<protein>
    <submittedName>
        <fullName evidence="1">Uncharacterized protein</fullName>
    </submittedName>
</protein>
<reference evidence="2" key="1">
    <citation type="submission" date="2017-10" db="EMBL/GenBank/DDBJ databases">
        <title>Rapid genome shrinkage in a self-fertile nematode reveals novel sperm competition proteins.</title>
        <authorList>
            <person name="Yin D."/>
            <person name="Schwarz E.M."/>
            <person name="Thomas C.G."/>
            <person name="Felde R.L."/>
            <person name="Korf I.F."/>
            <person name="Cutter A.D."/>
            <person name="Schartner C.M."/>
            <person name="Ralston E.J."/>
            <person name="Meyer B.J."/>
            <person name="Haag E.S."/>
        </authorList>
    </citation>
    <scope>NUCLEOTIDE SEQUENCE [LARGE SCALE GENOMIC DNA]</scope>
    <source>
        <strain evidence="2">JU1422</strain>
    </source>
</reference>